<evidence type="ECO:0000313" key="3">
    <source>
        <dbReference type="Proteomes" id="UP001281410"/>
    </source>
</evidence>
<gene>
    <name evidence="2" type="ORF">Dsin_026022</name>
</gene>
<feature type="region of interest" description="Disordered" evidence="1">
    <location>
        <begin position="26"/>
        <end position="50"/>
    </location>
</feature>
<evidence type="ECO:0000256" key="1">
    <source>
        <dbReference type="SAM" id="MobiDB-lite"/>
    </source>
</evidence>
<name>A0AAD9ZXF8_9ROSI</name>
<organism evidence="2 3">
    <name type="scientific">Dipteronia sinensis</name>
    <dbReference type="NCBI Taxonomy" id="43782"/>
    <lineage>
        <taxon>Eukaryota</taxon>
        <taxon>Viridiplantae</taxon>
        <taxon>Streptophyta</taxon>
        <taxon>Embryophyta</taxon>
        <taxon>Tracheophyta</taxon>
        <taxon>Spermatophyta</taxon>
        <taxon>Magnoliopsida</taxon>
        <taxon>eudicotyledons</taxon>
        <taxon>Gunneridae</taxon>
        <taxon>Pentapetalae</taxon>
        <taxon>rosids</taxon>
        <taxon>malvids</taxon>
        <taxon>Sapindales</taxon>
        <taxon>Sapindaceae</taxon>
        <taxon>Hippocastanoideae</taxon>
        <taxon>Acereae</taxon>
        <taxon>Dipteronia</taxon>
    </lineage>
</organism>
<reference evidence="2" key="1">
    <citation type="journal article" date="2023" name="Plant J.">
        <title>Genome sequences and population genomics provide insights into the demographic history, inbreeding, and mutation load of two 'living fossil' tree species of Dipteronia.</title>
        <authorList>
            <person name="Feng Y."/>
            <person name="Comes H.P."/>
            <person name="Chen J."/>
            <person name="Zhu S."/>
            <person name="Lu R."/>
            <person name="Zhang X."/>
            <person name="Li P."/>
            <person name="Qiu J."/>
            <person name="Olsen K.M."/>
            <person name="Qiu Y."/>
        </authorList>
    </citation>
    <scope>NUCLEOTIDE SEQUENCE</scope>
    <source>
        <strain evidence="2">NBL</strain>
    </source>
</reference>
<dbReference type="Proteomes" id="UP001281410">
    <property type="component" value="Unassembled WGS sequence"/>
</dbReference>
<dbReference type="AlphaFoldDB" id="A0AAD9ZXF8"/>
<feature type="compositionally biased region" description="Polar residues" evidence="1">
    <location>
        <begin position="28"/>
        <end position="40"/>
    </location>
</feature>
<accession>A0AAD9ZXF8</accession>
<proteinExistence type="predicted"/>
<dbReference type="EMBL" id="JANJYJ010000008">
    <property type="protein sequence ID" value="KAK3194712.1"/>
    <property type="molecule type" value="Genomic_DNA"/>
</dbReference>
<evidence type="ECO:0000313" key="2">
    <source>
        <dbReference type="EMBL" id="KAK3194712.1"/>
    </source>
</evidence>
<keyword evidence="3" id="KW-1185">Reference proteome</keyword>
<protein>
    <submittedName>
        <fullName evidence="2">Uncharacterized protein</fullName>
    </submittedName>
</protein>
<comment type="caution">
    <text evidence="2">The sequence shown here is derived from an EMBL/GenBank/DDBJ whole genome shotgun (WGS) entry which is preliminary data.</text>
</comment>
<sequence>MHSIEVQIVENDKLINGNREALTAPRQRAQTTKYSVSTPFESVMKDMGGPGSSPLVKEVCATCGNHDSITQMSIRG</sequence>